<dbReference type="GO" id="GO:0006508">
    <property type="term" value="P:proteolysis"/>
    <property type="evidence" value="ECO:0007669"/>
    <property type="project" value="UniProtKB-KW"/>
</dbReference>
<dbReference type="CDD" id="cd00190">
    <property type="entry name" value="Tryp_SPc"/>
    <property type="match status" value="1"/>
</dbReference>
<dbReference type="InterPro" id="IPR009003">
    <property type="entry name" value="Peptidase_S1_PA"/>
</dbReference>
<dbReference type="AlphaFoldDB" id="A0A914XBI5"/>
<keyword evidence="6" id="KW-1185">Reference proteome</keyword>
<evidence type="ECO:0000313" key="6">
    <source>
        <dbReference type="Proteomes" id="UP000887566"/>
    </source>
</evidence>
<dbReference type="Pfam" id="PF00089">
    <property type="entry name" value="Trypsin"/>
    <property type="match status" value="1"/>
</dbReference>
<dbReference type="PANTHER" id="PTHR24252:SF7">
    <property type="entry name" value="HYALIN"/>
    <property type="match status" value="1"/>
</dbReference>
<dbReference type="InterPro" id="IPR018114">
    <property type="entry name" value="TRYPSIN_HIS"/>
</dbReference>
<dbReference type="PROSITE" id="PS00135">
    <property type="entry name" value="TRYPSIN_SER"/>
    <property type="match status" value="1"/>
</dbReference>
<dbReference type="InterPro" id="IPR001254">
    <property type="entry name" value="Trypsin_dom"/>
</dbReference>
<dbReference type="Proteomes" id="UP000887566">
    <property type="component" value="Unplaced"/>
</dbReference>
<dbReference type="PROSITE" id="PS00134">
    <property type="entry name" value="TRYPSIN_HIS"/>
    <property type="match status" value="1"/>
</dbReference>
<dbReference type="PROSITE" id="PS50240">
    <property type="entry name" value="TRYPSIN_DOM"/>
    <property type="match status" value="1"/>
</dbReference>
<sequence length="325" mass="36162">MPSLHKTLIGLVFFCGVIIYASAEELECGVPTVEPVTFRDLVARVVGGDRAKPFSWPWQALFSTFDADGQGLMCGATIISRRWLITAAHCTEGKFENSHVQLGAYRADDRSYLYRIDRQISHPDYDKKTISNDIALLHTTRDIRYNDRIQPICITANDWGLSKEGEYGYVTGWGVYLEPNSTRKSATTSNFLLQARVPFIDQGTCRRRWGSMTRGTTRITKAQVCAGSYLHGTAPGDSGGPLQAVGTDGRWYQIGITSFGANDEKAMLDQGTYPGVYTRVSAYLTWINDTTDYLLPFSSSSNGISNGGWTSFIVIFILCNFIMMR</sequence>
<feature type="transmembrane region" description="Helical" evidence="3">
    <location>
        <begin position="307"/>
        <end position="324"/>
    </location>
</feature>
<dbReference type="GO" id="GO:0004252">
    <property type="term" value="F:serine-type endopeptidase activity"/>
    <property type="evidence" value="ECO:0007669"/>
    <property type="project" value="InterPro"/>
</dbReference>
<dbReference type="InterPro" id="IPR043504">
    <property type="entry name" value="Peptidase_S1_PA_chymotrypsin"/>
</dbReference>
<protein>
    <submittedName>
        <fullName evidence="7">Peptidase S1 domain-containing protein</fullName>
    </submittedName>
</protein>
<dbReference type="InterPro" id="IPR033116">
    <property type="entry name" value="TRYPSIN_SER"/>
</dbReference>
<keyword evidence="3" id="KW-1133">Transmembrane helix</keyword>
<dbReference type="PANTHER" id="PTHR24252">
    <property type="entry name" value="ACROSIN-RELATED"/>
    <property type="match status" value="1"/>
</dbReference>
<dbReference type="FunFam" id="2.40.10.10:FF:000068">
    <property type="entry name" value="transmembrane protease serine 2"/>
    <property type="match status" value="1"/>
</dbReference>
<dbReference type="SMART" id="SM00020">
    <property type="entry name" value="Tryp_SPc"/>
    <property type="match status" value="1"/>
</dbReference>
<dbReference type="Gene3D" id="2.40.10.10">
    <property type="entry name" value="Trypsin-like serine proteases"/>
    <property type="match status" value="1"/>
</dbReference>
<dbReference type="SUPFAM" id="SSF50494">
    <property type="entry name" value="Trypsin-like serine proteases"/>
    <property type="match status" value="1"/>
</dbReference>
<dbReference type="PRINTS" id="PR00722">
    <property type="entry name" value="CHYMOTRYPSIN"/>
</dbReference>
<keyword evidence="2" id="KW-0645">Protease</keyword>
<dbReference type="WBParaSite" id="PSAMB.scaffold7258size7939.g29822.t1">
    <property type="protein sequence ID" value="PSAMB.scaffold7258size7939.g29822.t1"/>
    <property type="gene ID" value="PSAMB.scaffold7258size7939.g29822"/>
</dbReference>
<feature type="chain" id="PRO_5037287869" evidence="4">
    <location>
        <begin position="24"/>
        <end position="325"/>
    </location>
</feature>
<proteinExistence type="predicted"/>
<feature type="domain" description="Peptidase S1" evidence="5">
    <location>
        <begin position="45"/>
        <end position="292"/>
    </location>
</feature>
<evidence type="ECO:0000256" key="2">
    <source>
        <dbReference type="RuleBase" id="RU363034"/>
    </source>
</evidence>
<keyword evidence="1" id="KW-1015">Disulfide bond</keyword>
<reference evidence="7" key="1">
    <citation type="submission" date="2022-11" db="UniProtKB">
        <authorList>
            <consortium name="WormBaseParasite"/>
        </authorList>
    </citation>
    <scope>IDENTIFICATION</scope>
</reference>
<accession>A0A914XBI5</accession>
<keyword evidence="3" id="KW-0812">Transmembrane</keyword>
<name>A0A914XBI5_9BILA</name>
<evidence type="ECO:0000256" key="4">
    <source>
        <dbReference type="SAM" id="SignalP"/>
    </source>
</evidence>
<evidence type="ECO:0000313" key="7">
    <source>
        <dbReference type="WBParaSite" id="PSAMB.scaffold7258size7939.g29822.t1"/>
    </source>
</evidence>
<feature type="signal peptide" evidence="4">
    <location>
        <begin position="1"/>
        <end position="23"/>
    </location>
</feature>
<keyword evidence="2" id="KW-0378">Hydrolase</keyword>
<keyword evidence="3" id="KW-0472">Membrane</keyword>
<keyword evidence="2" id="KW-0720">Serine protease</keyword>
<keyword evidence="4" id="KW-0732">Signal</keyword>
<evidence type="ECO:0000256" key="3">
    <source>
        <dbReference type="SAM" id="Phobius"/>
    </source>
</evidence>
<evidence type="ECO:0000259" key="5">
    <source>
        <dbReference type="PROSITE" id="PS50240"/>
    </source>
</evidence>
<dbReference type="InterPro" id="IPR001314">
    <property type="entry name" value="Peptidase_S1A"/>
</dbReference>
<evidence type="ECO:0000256" key="1">
    <source>
        <dbReference type="ARBA" id="ARBA00023157"/>
    </source>
</evidence>
<organism evidence="6 7">
    <name type="scientific">Plectus sambesii</name>
    <dbReference type="NCBI Taxonomy" id="2011161"/>
    <lineage>
        <taxon>Eukaryota</taxon>
        <taxon>Metazoa</taxon>
        <taxon>Ecdysozoa</taxon>
        <taxon>Nematoda</taxon>
        <taxon>Chromadorea</taxon>
        <taxon>Plectida</taxon>
        <taxon>Plectina</taxon>
        <taxon>Plectoidea</taxon>
        <taxon>Plectidae</taxon>
        <taxon>Plectus</taxon>
    </lineage>
</organism>